<evidence type="ECO:0000256" key="4">
    <source>
        <dbReference type="ARBA" id="ARBA00023155"/>
    </source>
</evidence>
<dbReference type="InterPro" id="IPR050674">
    <property type="entry name" value="Msh_Homeobox_Regulators"/>
</dbReference>
<evidence type="ECO:0000256" key="7">
    <source>
        <dbReference type="PROSITE-ProRule" id="PRU00108"/>
    </source>
</evidence>
<gene>
    <name evidence="11" type="ORF">X801_04790</name>
</gene>
<dbReference type="Gene3D" id="1.10.10.60">
    <property type="entry name" value="Homeodomain-like"/>
    <property type="match status" value="1"/>
</dbReference>
<dbReference type="InterPro" id="IPR017970">
    <property type="entry name" value="Homeobox_CS"/>
</dbReference>
<dbReference type="CDD" id="cd00086">
    <property type="entry name" value="homeodomain"/>
    <property type="match status" value="1"/>
</dbReference>
<dbReference type="AlphaFoldDB" id="A0A1S8WY67"/>
<dbReference type="Proteomes" id="UP000243686">
    <property type="component" value="Unassembled WGS sequence"/>
</dbReference>
<feature type="non-terminal residue" evidence="11">
    <location>
        <position position="226"/>
    </location>
</feature>
<reference evidence="11 12" key="1">
    <citation type="submission" date="2015-03" db="EMBL/GenBank/DDBJ databases">
        <title>Draft genome of the nematode, Opisthorchis viverrini.</title>
        <authorList>
            <person name="Mitreva M."/>
        </authorList>
    </citation>
    <scope>NUCLEOTIDE SEQUENCE [LARGE SCALE GENOMIC DNA]</scope>
    <source>
        <strain evidence="11">Khon Kaen</strain>
    </source>
</reference>
<dbReference type="InterPro" id="IPR020479">
    <property type="entry name" value="HD_metazoa"/>
</dbReference>
<evidence type="ECO:0000256" key="8">
    <source>
        <dbReference type="RuleBase" id="RU000682"/>
    </source>
</evidence>
<organism evidence="11 12">
    <name type="scientific">Opisthorchis viverrini</name>
    <name type="common">Southeast Asian liver fluke</name>
    <dbReference type="NCBI Taxonomy" id="6198"/>
    <lineage>
        <taxon>Eukaryota</taxon>
        <taxon>Metazoa</taxon>
        <taxon>Spiralia</taxon>
        <taxon>Lophotrochozoa</taxon>
        <taxon>Platyhelminthes</taxon>
        <taxon>Trematoda</taxon>
        <taxon>Digenea</taxon>
        <taxon>Opisthorchiida</taxon>
        <taxon>Opisthorchiata</taxon>
        <taxon>Opisthorchiidae</taxon>
        <taxon>Opisthorchis</taxon>
    </lineage>
</organism>
<feature type="DNA-binding region" description="Homeobox" evidence="7">
    <location>
        <begin position="101"/>
        <end position="160"/>
    </location>
</feature>
<proteinExistence type="inferred from homology"/>
<keyword evidence="4 7" id="KW-0371">Homeobox</keyword>
<evidence type="ECO:0000313" key="12">
    <source>
        <dbReference type="Proteomes" id="UP000243686"/>
    </source>
</evidence>
<dbReference type="PRINTS" id="PR00024">
    <property type="entry name" value="HOMEOBOX"/>
</dbReference>
<evidence type="ECO:0000259" key="10">
    <source>
        <dbReference type="PROSITE" id="PS50071"/>
    </source>
</evidence>
<dbReference type="GO" id="GO:0000981">
    <property type="term" value="F:DNA-binding transcription factor activity, RNA polymerase II-specific"/>
    <property type="evidence" value="ECO:0007669"/>
    <property type="project" value="InterPro"/>
</dbReference>
<dbReference type="Pfam" id="PF00046">
    <property type="entry name" value="Homeodomain"/>
    <property type="match status" value="1"/>
</dbReference>
<dbReference type="SUPFAM" id="SSF46689">
    <property type="entry name" value="Homeodomain-like"/>
    <property type="match status" value="1"/>
</dbReference>
<feature type="region of interest" description="Disordered" evidence="9">
    <location>
        <begin position="159"/>
        <end position="226"/>
    </location>
</feature>
<keyword evidence="2" id="KW-0217">Developmental protein</keyword>
<evidence type="ECO:0000256" key="3">
    <source>
        <dbReference type="ARBA" id="ARBA00023125"/>
    </source>
</evidence>
<accession>A0A1S8WY67</accession>
<sequence>MESATGAFHASSLVQDNVTSFPKDYGIQSTDTGKTNLYATRFEHYLPARSEAVINNWFDLVSKYGQIYNTDFETIRCISKLFPPLDQTGPQKCTLRKHKPNRKPRTPFTTQQLVALERKFRQKQYLSIAERAEFSANLTLTETQVKIWFQNRRAKAKRLQEADTGLYQSNSSERIETENSNKSQTPSGERCRATNSDRASHSSLQPPTPPHTPTYSRQKTTSSIFT</sequence>
<dbReference type="InterPro" id="IPR009057">
    <property type="entry name" value="Homeodomain-like_sf"/>
</dbReference>
<keyword evidence="12" id="KW-1185">Reference proteome</keyword>
<comment type="similarity">
    <text evidence="6">Belongs to the Msh homeobox family.</text>
</comment>
<evidence type="ECO:0000313" key="11">
    <source>
        <dbReference type="EMBL" id="OON19344.1"/>
    </source>
</evidence>
<feature type="compositionally biased region" description="Polar residues" evidence="9">
    <location>
        <begin position="213"/>
        <end position="226"/>
    </location>
</feature>
<evidence type="ECO:0000256" key="9">
    <source>
        <dbReference type="SAM" id="MobiDB-lite"/>
    </source>
</evidence>
<dbReference type="PANTHER" id="PTHR24338:SF0">
    <property type="entry name" value="MUSCLE SEGMENTATION HOMEOBOX"/>
    <property type="match status" value="1"/>
</dbReference>
<protein>
    <submittedName>
        <fullName evidence="11">Homeobox domain protein</fullName>
    </submittedName>
</protein>
<dbReference type="GO" id="GO:0048598">
    <property type="term" value="P:embryonic morphogenesis"/>
    <property type="evidence" value="ECO:0007669"/>
    <property type="project" value="TreeGrafter"/>
</dbReference>
<dbReference type="InterPro" id="IPR001356">
    <property type="entry name" value="HD"/>
</dbReference>
<keyword evidence="5 7" id="KW-0539">Nucleus</keyword>
<evidence type="ECO:0000256" key="2">
    <source>
        <dbReference type="ARBA" id="ARBA00022473"/>
    </source>
</evidence>
<feature type="compositionally biased region" description="Polar residues" evidence="9">
    <location>
        <begin position="180"/>
        <end position="205"/>
    </location>
</feature>
<dbReference type="PROSITE" id="PS50071">
    <property type="entry name" value="HOMEOBOX_2"/>
    <property type="match status" value="1"/>
</dbReference>
<name>A0A1S8WY67_OPIVI</name>
<dbReference type="PANTHER" id="PTHR24338">
    <property type="entry name" value="HOMEOBOX PROTEIN MSX"/>
    <property type="match status" value="1"/>
</dbReference>
<evidence type="ECO:0000256" key="1">
    <source>
        <dbReference type="ARBA" id="ARBA00004123"/>
    </source>
</evidence>
<evidence type="ECO:0000256" key="5">
    <source>
        <dbReference type="ARBA" id="ARBA00023242"/>
    </source>
</evidence>
<dbReference type="GO" id="GO:0005634">
    <property type="term" value="C:nucleus"/>
    <property type="evidence" value="ECO:0007669"/>
    <property type="project" value="UniProtKB-SubCell"/>
</dbReference>
<keyword evidence="3 7" id="KW-0238">DNA-binding</keyword>
<comment type="subcellular location">
    <subcellularLocation>
        <location evidence="1 7 8">Nucleus</location>
    </subcellularLocation>
</comment>
<dbReference type="PROSITE" id="PS00027">
    <property type="entry name" value="HOMEOBOX_1"/>
    <property type="match status" value="1"/>
</dbReference>
<dbReference type="GO" id="GO:0000977">
    <property type="term" value="F:RNA polymerase II transcription regulatory region sequence-specific DNA binding"/>
    <property type="evidence" value="ECO:0007669"/>
    <property type="project" value="TreeGrafter"/>
</dbReference>
<dbReference type="EMBL" id="KV893387">
    <property type="protein sequence ID" value="OON19344.1"/>
    <property type="molecule type" value="Genomic_DNA"/>
</dbReference>
<dbReference type="SMART" id="SM00389">
    <property type="entry name" value="HOX"/>
    <property type="match status" value="1"/>
</dbReference>
<feature type="domain" description="Homeobox" evidence="10">
    <location>
        <begin position="99"/>
        <end position="159"/>
    </location>
</feature>
<evidence type="ECO:0000256" key="6">
    <source>
        <dbReference type="ARBA" id="ARBA00038425"/>
    </source>
</evidence>